<organism evidence="1 2">
    <name type="scientific">Oikopleura dioica</name>
    <name type="common">Tunicate</name>
    <dbReference type="NCBI Taxonomy" id="34765"/>
    <lineage>
        <taxon>Eukaryota</taxon>
        <taxon>Metazoa</taxon>
        <taxon>Chordata</taxon>
        <taxon>Tunicata</taxon>
        <taxon>Appendicularia</taxon>
        <taxon>Copelata</taxon>
        <taxon>Oikopleuridae</taxon>
        <taxon>Oikopleura</taxon>
    </lineage>
</organism>
<keyword evidence="2" id="KW-1185">Reference proteome</keyword>
<evidence type="ECO:0000313" key="2">
    <source>
        <dbReference type="Proteomes" id="UP001158576"/>
    </source>
</evidence>
<gene>
    <name evidence="1" type="ORF">OKIOD_LOCUS13223</name>
</gene>
<accession>A0ABN7SXU1</accession>
<dbReference type="Proteomes" id="UP001158576">
    <property type="component" value="Chromosome 2"/>
</dbReference>
<protein>
    <submittedName>
        <fullName evidence="1">Oidioi.mRNA.OKI2018_I69.chr2.g4458.t1.cds</fullName>
    </submittedName>
</protein>
<name>A0ABN7SXU1_OIKDI</name>
<reference evidence="1 2" key="1">
    <citation type="submission" date="2021-04" db="EMBL/GenBank/DDBJ databases">
        <authorList>
            <person name="Bliznina A."/>
        </authorList>
    </citation>
    <scope>NUCLEOTIDE SEQUENCE [LARGE SCALE GENOMIC DNA]</scope>
</reference>
<evidence type="ECO:0000313" key="1">
    <source>
        <dbReference type="EMBL" id="CAG5110004.1"/>
    </source>
</evidence>
<dbReference type="EMBL" id="OU015567">
    <property type="protein sequence ID" value="CAG5110004.1"/>
    <property type="molecule type" value="Genomic_DNA"/>
</dbReference>
<proteinExistence type="predicted"/>
<sequence>MAVFGKNVDWLVKKGAKGIDAAVETGERAVKTVGETFSTGVQYSKDKLAEGSKAISEVGSQTVEDAKNTIIGTNGAIKNGMEQGIIFTNGVVSEGVAKIKTKGQETIDYISSWYSQFFG</sequence>